<evidence type="ECO:0000313" key="2">
    <source>
        <dbReference type="Proteomes" id="UP001226091"/>
    </source>
</evidence>
<name>A0ACD4RC04_9BACI</name>
<dbReference type="EMBL" id="CP126116">
    <property type="protein sequence ID" value="WHZ57692.1"/>
    <property type="molecule type" value="Genomic_DNA"/>
</dbReference>
<protein>
    <submittedName>
        <fullName evidence="1">HAD family hydrolase</fullName>
    </submittedName>
</protein>
<accession>A0ACD4RC04</accession>
<dbReference type="Proteomes" id="UP001226091">
    <property type="component" value="Chromosome"/>
</dbReference>
<reference evidence="2" key="1">
    <citation type="journal article" date="2025" name="Aquaculture">
        <title>Assessment of the bioflocculant production and safety properties of Metabacillus hrfriensis sp. nov. based on phenotypic and whole-genome sequencing analysis.</title>
        <authorList>
            <person name="Zhang R."/>
            <person name="Zhao Z."/>
            <person name="Luo L."/>
            <person name="Wang S."/>
            <person name="Guo K."/>
            <person name="Xu W."/>
        </authorList>
    </citation>
    <scope>NUCLEOTIDE SEQUENCE [LARGE SCALE GENOMIC DNA]</scope>
    <source>
        <strain evidence="2">CT-WN-B3</strain>
    </source>
</reference>
<keyword evidence="1" id="KW-0378">Hydrolase</keyword>
<proteinExistence type="predicted"/>
<keyword evidence="2" id="KW-1185">Reference proteome</keyword>
<organism evidence="1 2">
    <name type="scientific">Metabacillus hrfriensis</name>
    <dbReference type="NCBI Taxonomy" id="3048891"/>
    <lineage>
        <taxon>Bacteria</taxon>
        <taxon>Bacillati</taxon>
        <taxon>Bacillota</taxon>
        <taxon>Bacilli</taxon>
        <taxon>Bacillales</taxon>
        <taxon>Bacillaceae</taxon>
        <taxon>Metabacillus</taxon>
    </lineage>
</organism>
<evidence type="ECO:0000313" key="1">
    <source>
        <dbReference type="EMBL" id="WHZ57692.1"/>
    </source>
</evidence>
<sequence>MIFASDLDQTLIYSRRSFREPVSESDIRLIETLEGQEISFMTKKAISMLKEIAEQMTFVPVTTRTPSQYERITVFQEEIIPGYAVTSNGGHVFKNGKLDSEWKEHLENLMKNECTSLEEVSLKFQEIAADDWVLKQKNAENLFLYNIIDRALIPEVRLQEFILWLDRHGWKHSLQGRKLYFVPKPINKWDAVAYVKEAIGAKTVITAGDSLLDLCMLEGADHAFSPLHGELGESNTRLVETIKRTNKNGIFASEEILENILAKVSPEPAEL</sequence>
<gene>
    <name evidence="1" type="ORF">QLQ22_24130</name>
</gene>